<dbReference type="InterPro" id="IPR004252">
    <property type="entry name" value="Probable_transposase_24"/>
</dbReference>
<evidence type="ECO:0000256" key="1">
    <source>
        <dbReference type="SAM" id="MobiDB-lite"/>
    </source>
</evidence>
<reference evidence="2" key="2">
    <citation type="submission" date="2015-03" db="UniProtKB">
        <authorList>
            <consortium name="EnsemblPlants"/>
        </authorList>
    </citation>
    <scope>IDENTIFICATION</scope>
</reference>
<sequence>MFDGLIFFFRAEDEARPAARLRRSSVSGSRASVSSHDSVPAYIPAPAPSAPHAAPHAAAQQDPGVMPVHLLVQQPGREHLPFLQPNPRRGHSTWFTKSKNGISRSINQKMYSMLRFGYPKWSVIPSDERELWFRQFAQEFNWHSDLTETVRKKFNEKAMDSYTKQINAWKTVWQKNKKPRFINGGVWEQLIAHWEREDTAETSSRNSRNRKSDRGGKGMYVHNLGACSMSTKEDELIEANDGNPVDRLQLIKVAHTNKTTGQIQDPVIRGVVDLVEAEIEIAYGPPTTFRRNSDGCKAVRRNSVGIVQSQTAIQRSYIFVGNGHMVRRKFVGKYRRNFGDFTVNRNVVGNSSEYTDELLTTTTVTFFIGMSSKSRRKILTNLVSSEFRWKWPTEFRRLHFFGFGRKFVSNPSQMSDDIGVRRNLRRNSACFLVVVLHH</sequence>
<name>A0A0D3CTB0_BRAOL</name>
<organism evidence="2 3">
    <name type="scientific">Brassica oleracea var. oleracea</name>
    <dbReference type="NCBI Taxonomy" id="109376"/>
    <lineage>
        <taxon>Eukaryota</taxon>
        <taxon>Viridiplantae</taxon>
        <taxon>Streptophyta</taxon>
        <taxon>Embryophyta</taxon>
        <taxon>Tracheophyta</taxon>
        <taxon>Spermatophyta</taxon>
        <taxon>Magnoliopsida</taxon>
        <taxon>eudicotyledons</taxon>
        <taxon>Gunneridae</taxon>
        <taxon>Pentapetalae</taxon>
        <taxon>rosids</taxon>
        <taxon>malvids</taxon>
        <taxon>Brassicales</taxon>
        <taxon>Brassicaceae</taxon>
        <taxon>Brassiceae</taxon>
        <taxon>Brassica</taxon>
    </lineage>
</organism>
<dbReference type="AlphaFoldDB" id="A0A0D3CTB0"/>
<dbReference type="EnsemblPlants" id="Bo6g066320.1">
    <property type="protein sequence ID" value="Bo6g066320.1"/>
    <property type="gene ID" value="Bo6g066320"/>
</dbReference>
<feature type="region of interest" description="Disordered" evidence="1">
    <location>
        <begin position="198"/>
        <end position="217"/>
    </location>
</feature>
<protein>
    <submittedName>
        <fullName evidence="2">Uncharacterized protein</fullName>
    </submittedName>
</protein>
<proteinExistence type="predicted"/>
<reference evidence="2 3" key="1">
    <citation type="journal article" date="2014" name="Genome Biol.">
        <title>Transcriptome and methylome profiling reveals relics of genome dominance in the mesopolyploid Brassica oleracea.</title>
        <authorList>
            <person name="Parkin I.A."/>
            <person name="Koh C."/>
            <person name="Tang H."/>
            <person name="Robinson S.J."/>
            <person name="Kagale S."/>
            <person name="Clarke W.E."/>
            <person name="Town C.D."/>
            <person name="Nixon J."/>
            <person name="Krishnakumar V."/>
            <person name="Bidwell S.L."/>
            <person name="Denoeud F."/>
            <person name="Belcram H."/>
            <person name="Links M.G."/>
            <person name="Just J."/>
            <person name="Clarke C."/>
            <person name="Bender T."/>
            <person name="Huebert T."/>
            <person name="Mason A.S."/>
            <person name="Pires J.C."/>
            <person name="Barker G."/>
            <person name="Moore J."/>
            <person name="Walley P.G."/>
            <person name="Manoli S."/>
            <person name="Batley J."/>
            <person name="Edwards D."/>
            <person name="Nelson M.N."/>
            <person name="Wang X."/>
            <person name="Paterson A.H."/>
            <person name="King G."/>
            <person name="Bancroft I."/>
            <person name="Chalhoub B."/>
            <person name="Sharpe A.G."/>
        </authorList>
    </citation>
    <scope>NUCLEOTIDE SEQUENCE</scope>
    <source>
        <strain evidence="2 3">cv. TO1000</strain>
    </source>
</reference>
<accession>A0A0D3CTB0</accession>
<dbReference type="Proteomes" id="UP000032141">
    <property type="component" value="Chromosome C6"/>
</dbReference>
<evidence type="ECO:0000313" key="3">
    <source>
        <dbReference type="Proteomes" id="UP000032141"/>
    </source>
</evidence>
<dbReference type="Pfam" id="PF03004">
    <property type="entry name" value="Transposase_24"/>
    <property type="match status" value="1"/>
</dbReference>
<dbReference type="Gramene" id="Bo6g066320.1">
    <property type="protein sequence ID" value="Bo6g066320.1"/>
    <property type="gene ID" value="Bo6g066320"/>
</dbReference>
<dbReference type="HOGENOM" id="CLU_626071_0_0_1"/>
<evidence type="ECO:0000313" key="2">
    <source>
        <dbReference type="EnsemblPlants" id="Bo6g066320.1"/>
    </source>
</evidence>
<keyword evidence="3" id="KW-1185">Reference proteome</keyword>